<dbReference type="GO" id="GO:0071031">
    <property type="term" value="P:nuclear mRNA surveillance of mRNA 3'-end processing"/>
    <property type="evidence" value="ECO:0007669"/>
    <property type="project" value="TreeGrafter"/>
</dbReference>
<dbReference type="SMART" id="SM00955">
    <property type="entry name" value="RNB"/>
    <property type="match status" value="1"/>
</dbReference>
<keyword evidence="5" id="KW-0963">Cytoplasm</keyword>
<comment type="similarity">
    <text evidence="4">Belongs to the RNR ribonuclease family.</text>
</comment>
<keyword evidence="8" id="KW-0378">Hydrolase</keyword>
<evidence type="ECO:0000256" key="8">
    <source>
        <dbReference type="ARBA" id="ARBA00022801"/>
    </source>
</evidence>
<dbReference type="PROSITE" id="PS01175">
    <property type="entry name" value="RIBONUCLEASE_II"/>
    <property type="match status" value="1"/>
</dbReference>
<dbReference type="Pfam" id="PF17215">
    <property type="entry name" value="Rrp44_S1"/>
    <property type="match status" value="1"/>
</dbReference>
<dbReference type="GO" id="GO:0000175">
    <property type="term" value="F:3'-5'-RNA exonuclease activity"/>
    <property type="evidence" value="ECO:0007669"/>
    <property type="project" value="TreeGrafter"/>
</dbReference>
<dbReference type="Proteomes" id="UP000265515">
    <property type="component" value="Unassembled WGS sequence"/>
</dbReference>
<evidence type="ECO:0000259" key="14">
    <source>
        <dbReference type="SMART" id="SM00670"/>
    </source>
</evidence>
<evidence type="ECO:0000256" key="12">
    <source>
        <dbReference type="ARBA" id="ARBA00022884"/>
    </source>
</evidence>
<dbReference type="Gene3D" id="3.40.50.1010">
    <property type="entry name" value="5'-nuclease"/>
    <property type="match status" value="1"/>
</dbReference>
<feature type="domain" description="RNB" evidence="15">
    <location>
        <begin position="403"/>
        <end position="656"/>
    </location>
</feature>
<dbReference type="Gramene" id="GBG71084">
    <property type="protein sequence ID" value="GBG71084"/>
    <property type="gene ID" value="CBR_g8384"/>
</dbReference>
<keyword evidence="12" id="KW-0694">RNA-binding</keyword>
<evidence type="ECO:0000313" key="16">
    <source>
        <dbReference type="EMBL" id="GBG71084.1"/>
    </source>
</evidence>
<comment type="cofactor">
    <cofactor evidence="1">
        <name>Mg(2+)</name>
        <dbReference type="ChEBI" id="CHEBI:18420"/>
    </cofactor>
</comment>
<dbReference type="Pfam" id="PF17849">
    <property type="entry name" value="OB_Dis3"/>
    <property type="match status" value="1"/>
</dbReference>
<evidence type="ECO:0000313" key="17">
    <source>
        <dbReference type="Proteomes" id="UP000265515"/>
    </source>
</evidence>
<dbReference type="STRING" id="69332.A0A388KLZ6"/>
<evidence type="ECO:0000256" key="10">
    <source>
        <dbReference type="ARBA" id="ARBA00022839"/>
    </source>
</evidence>
<dbReference type="InterPro" id="IPR002716">
    <property type="entry name" value="PIN_dom"/>
</dbReference>
<dbReference type="GO" id="GO:0006364">
    <property type="term" value="P:rRNA processing"/>
    <property type="evidence" value="ECO:0007669"/>
    <property type="project" value="UniProtKB-KW"/>
</dbReference>
<dbReference type="CDD" id="cd09862">
    <property type="entry name" value="PIN_Rrp44-like"/>
    <property type="match status" value="1"/>
</dbReference>
<evidence type="ECO:0000256" key="2">
    <source>
        <dbReference type="ARBA" id="ARBA00004123"/>
    </source>
</evidence>
<dbReference type="OrthoDB" id="372421at2759"/>
<evidence type="ECO:0000259" key="15">
    <source>
        <dbReference type="SMART" id="SM00955"/>
    </source>
</evidence>
<dbReference type="GO" id="GO:0003723">
    <property type="term" value="F:RNA binding"/>
    <property type="evidence" value="ECO:0007669"/>
    <property type="project" value="UniProtKB-KW"/>
</dbReference>
<keyword evidence="9" id="KW-0271">Exosome</keyword>
<dbReference type="SUPFAM" id="SSF50249">
    <property type="entry name" value="Nucleic acid-binding proteins"/>
    <property type="match status" value="3"/>
</dbReference>
<dbReference type="SMART" id="SM00670">
    <property type="entry name" value="PINc"/>
    <property type="match status" value="1"/>
</dbReference>
<dbReference type="PANTHER" id="PTHR23355">
    <property type="entry name" value="RIBONUCLEASE"/>
    <property type="match status" value="1"/>
</dbReference>
<evidence type="ECO:0000256" key="5">
    <source>
        <dbReference type="ARBA" id="ARBA00022490"/>
    </source>
</evidence>
<dbReference type="InterPro" id="IPR041505">
    <property type="entry name" value="Dis3_CSD2"/>
</dbReference>
<sequence>MLHSNVFFKKTRKNTVRRVVREHYLRDDIACGALSCRTCENNTKACLREKILVVDTNVVLNQIDLLENPAITDVVILSVVMEEVQHKNLSVYNRLRALVTDETRHFFVFLNEHHRETYITINSGESPNDRNDRAIRVATQWYQRHLGRTANVVLITNDVDNLKKATADGIPGHTVNMYVKSLGKPELFDLISGFDMAPMDEAHAADERPTKKKAFYPEHKLMSEITSGLQKGIYHQGKLRVNLYNPFEAYVGTETLPDEVLIHGRIDMNRAVDGDVVAIELLPEDQYCGSLEAKVAAAAGTSARALFVSVDRRIPKIRIHTRQLSNLMGKRIIVAVDSWENTSRFPNGHYVRTIGDIGDRATESEMLLIENDIDSRPFSEQVLACLPPLPWSMPEEEFHNPNRLDLRHVRIYSVDPPGCRDIDDALHCTARPDGNYEVGVHIADVTNYVLPGTALDEEATKRGTSVYLVERRIDMLPKPLTEDICSLRGNVERLAFSVIWEMTPNAEIISTKYTKAIIKSCAAMSYAEAQAKMDDSRMNDPLTTDLRNMNRLAKIQILVARKPVLFGIDLDISSSKTLADSLDNAIKEDDPLFNKLVRILTTRCMTQALYFSSGDLAPSEYHHYGLASPIYTHFTSPIRRYADVIVHRLLAAALGLSAVPGNYREKGCLTSIADGLNYRHRNAQMAGRASVELHTVIFFKNRPTDADACIVKVRANGFIAFVPKYGIEGPIYLVGKDAPPSAQGKEYILDEVNQCITSNDGQRTYKVLEHVSVHIEVVEPRANQPKLQLSLRE</sequence>
<accession>A0A388KLZ6</accession>
<organism evidence="16 17">
    <name type="scientific">Chara braunii</name>
    <name type="common">Braun's stonewort</name>
    <dbReference type="NCBI Taxonomy" id="69332"/>
    <lineage>
        <taxon>Eukaryota</taxon>
        <taxon>Viridiplantae</taxon>
        <taxon>Streptophyta</taxon>
        <taxon>Charophyceae</taxon>
        <taxon>Charales</taxon>
        <taxon>Characeae</taxon>
        <taxon>Chara</taxon>
    </lineage>
</organism>
<evidence type="ECO:0000256" key="1">
    <source>
        <dbReference type="ARBA" id="ARBA00001946"/>
    </source>
</evidence>
<dbReference type="InterPro" id="IPR022966">
    <property type="entry name" value="RNase_II/R_CS"/>
</dbReference>
<keyword evidence="13" id="KW-0539">Nucleus</keyword>
<proteinExistence type="inferred from homology"/>
<reference evidence="16 17" key="1">
    <citation type="journal article" date="2018" name="Cell">
        <title>The Chara Genome: Secondary Complexity and Implications for Plant Terrestrialization.</title>
        <authorList>
            <person name="Nishiyama T."/>
            <person name="Sakayama H."/>
            <person name="Vries J.D."/>
            <person name="Buschmann H."/>
            <person name="Saint-Marcoux D."/>
            <person name="Ullrich K.K."/>
            <person name="Haas F.B."/>
            <person name="Vanderstraeten L."/>
            <person name="Becker D."/>
            <person name="Lang D."/>
            <person name="Vosolsobe S."/>
            <person name="Rombauts S."/>
            <person name="Wilhelmsson P.K.I."/>
            <person name="Janitza P."/>
            <person name="Kern R."/>
            <person name="Heyl A."/>
            <person name="Rumpler F."/>
            <person name="Villalobos L.I.A.C."/>
            <person name="Clay J.M."/>
            <person name="Skokan R."/>
            <person name="Toyoda A."/>
            <person name="Suzuki Y."/>
            <person name="Kagoshima H."/>
            <person name="Schijlen E."/>
            <person name="Tajeshwar N."/>
            <person name="Catarino B."/>
            <person name="Hetherington A.J."/>
            <person name="Saltykova A."/>
            <person name="Bonnot C."/>
            <person name="Breuninger H."/>
            <person name="Symeonidi A."/>
            <person name="Radhakrishnan G.V."/>
            <person name="Van Nieuwerburgh F."/>
            <person name="Deforce D."/>
            <person name="Chang C."/>
            <person name="Karol K.G."/>
            <person name="Hedrich R."/>
            <person name="Ulvskov P."/>
            <person name="Glockner G."/>
            <person name="Delwiche C.F."/>
            <person name="Petrasek J."/>
            <person name="Van de Peer Y."/>
            <person name="Friml J."/>
            <person name="Beilby M."/>
            <person name="Dolan L."/>
            <person name="Kohara Y."/>
            <person name="Sugano S."/>
            <person name="Fujiyama A."/>
            <person name="Delaux P.-M."/>
            <person name="Quint M."/>
            <person name="TheiBen G."/>
            <person name="Hagemann M."/>
            <person name="Harholt J."/>
            <person name="Dunand C."/>
            <person name="Zachgo S."/>
            <person name="Langdale J."/>
            <person name="Maumus F."/>
            <person name="Straeten D.V.D."/>
            <person name="Gould S.B."/>
            <person name="Rensing S.A."/>
        </authorList>
    </citation>
    <scope>NUCLEOTIDE SEQUENCE [LARGE SCALE GENOMIC DNA]</scope>
    <source>
        <strain evidence="16 17">S276</strain>
    </source>
</reference>
<dbReference type="PANTHER" id="PTHR23355:SF35">
    <property type="entry name" value="EXOSOME COMPLEX EXONUCLEASE RRP44"/>
    <property type="match status" value="1"/>
</dbReference>
<keyword evidence="17" id="KW-1185">Reference proteome</keyword>
<protein>
    <recommendedName>
        <fullName evidence="18">S1 motif domain-containing protein</fullName>
    </recommendedName>
</protein>
<evidence type="ECO:0000256" key="7">
    <source>
        <dbReference type="ARBA" id="ARBA00022722"/>
    </source>
</evidence>
<comment type="caution">
    <text evidence="16">The sequence shown here is derived from an EMBL/GenBank/DDBJ whole genome shotgun (WGS) entry which is preliminary data.</text>
</comment>
<evidence type="ECO:0000256" key="11">
    <source>
        <dbReference type="ARBA" id="ARBA00022842"/>
    </source>
</evidence>
<dbReference type="GO" id="GO:0000176">
    <property type="term" value="C:nuclear exosome (RNase complex)"/>
    <property type="evidence" value="ECO:0007669"/>
    <property type="project" value="TreeGrafter"/>
</dbReference>
<dbReference type="Pfam" id="PF00773">
    <property type="entry name" value="RNB"/>
    <property type="match status" value="2"/>
</dbReference>
<dbReference type="InterPro" id="IPR033770">
    <property type="entry name" value="RRP44_S1"/>
</dbReference>
<dbReference type="InterPro" id="IPR001900">
    <property type="entry name" value="RNase_II/R"/>
</dbReference>
<evidence type="ECO:0000256" key="9">
    <source>
        <dbReference type="ARBA" id="ARBA00022835"/>
    </source>
</evidence>
<dbReference type="GO" id="GO:0019899">
    <property type="term" value="F:enzyme binding"/>
    <property type="evidence" value="ECO:0007669"/>
    <property type="project" value="UniProtKB-ARBA"/>
</dbReference>
<dbReference type="SUPFAM" id="SSF88723">
    <property type="entry name" value="PIN domain-like"/>
    <property type="match status" value="1"/>
</dbReference>
<dbReference type="FunFam" id="3.40.50.1010:FF:000021">
    <property type="entry name" value="DIS3-like exonuclease 1 isoform X1"/>
    <property type="match status" value="1"/>
</dbReference>
<dbReference type="InterPro" id="IPR012340">
    <property type="entry name" value="NA-bd_OB-fold"/>
</dbReference>
<dbReference type="Gene3D" id="2.40.50.700">
    <property type="match status" value="1"/>
</dbReference>
<dbReference type="Gene3D" id="2.40.50.140">
    <property type="entry name" value="Nucleic acid-binding proteins"/>
    <property type="match status" value="1"/>
</dbReference>
<dbReference type="InterPro" id="IPR050180">
    <property type="entry name" value="RNR_Ribonuclease"/>
</dbReference>
<feature type="domain" description="PIN" evidence="14">
    <location>
        <begin position="50"/>
        <end position="163"/>
    </location>
</feature>
<dbReference type="EMBL" id="BFEA01000140">
    <property type="protein sequence ID" value="GBG71084.1"/>
    <property type="molecule type" value="Genomic_DNA"/>
</dbReference>
<dbReference type="InterPro" id="IPR033771">
    <property type="entry name" value="Rrp44_CSD1"/>
</dbReference>
<dbReference type="GO" id="GO:0000177">
    <property type="term" value="C:cytoplasmic exosome (RNase complex)"/>
    <property type="evidence" value="ECO:0007669"/>
    <property type="project" value="TreeGrafter"/>
</dbReference>
<gene>
    <name evidence="16" type="ORF">CBR_g8384</name>
</gene>
<evidence type="ECO:0000256" key="4">
    <source>
        <dbReference type="ARBA" id="ARBA00005785"/>
    </source>
</evidence>
<dbReference type="GO" id="GO:0016075">
    <property type="term" value="P:rRNA catabolic process"/>
    <property type="evidence" value="ECO:0007669"/>
    <property type="project" value="TreeGrafter"/>
</dbReference>
<dbReference type="Pfam" id="PF13638">
    <property type="entry name" value="PIN_4"/>
    <property type="match status" value="1"/>
</dbReference>
<keyword evidence="7" id="KW-0540">Nuclease</keyword>
<keyword evidence="11" id="KW-0460">Magnesium</keyword>
<evidence type="ECO:0000256" key="6">
    <source>
        <dbReference type="ARBA" id="ARBA00022552"/>
    </source>
</evidence>
<evidence type="ECO:0008006" key="18">
    <source>
        <dbReference type="Google" id="ProtNLM"/>
    </source>
</evidence>
<dbReference type="OMA" id="GQVMRNN"/>
<dbReference type="AlphaFoldDB" id="A0A388KLZ6"/>
<comment type="subcellular location">
    <subcellularLocation>
        <location evidence="3">Cytoplasm</location>
    </subcellularLocation>
    <subcellularLocation>
        <location evidence="2">Nucleus</location>
    </subcellularLocation>
</comment>
<dbReference type="Pfam" id="PF17216">
    <property type="entry name" value="Rrp44_CSD1"/>
    <property type="match status" value="1"/>
</dbReference>
<name>A0A388KLZ6_CHABU</name>
<dbReference type="GO" id="GO:0004519">
    <property type="term" value="F:endonuclease activity"/>
    <property type="evidence" value="ECO:0007669"/>
    <property type="project" value="TreeGrafter"/>
</dbReference>
<evidence type="ECO:0000256" key="3">
    <source>
        <dbReference type="ARBA" id="ARBA00004496"/>
    </source>
</evidence>
<dbReference type="InterPro" id="IPR029060">
    <property type="entry name" value="PIN-like_dom_sf"/>
</dbReference>
<evidence type="ECO:0000256" key="13">
    <source>
        <dbReference type="ARBA" id="ARBA00023242"/>
    </source>
</evidence>
<dbReference type="FunFam" id="2.40.50.700:FF:000004">
    <property type="entry name" value="Exosome complex exonuclease RRP44 homolog A"/>
    <property type="match status" value="1"/>
</dbReference>
<keyword evidence="6" id="KW-0698">rRNA processing</keyword>
<keyword evidence="10" id="KW-0269">Exonuclease</keyword>